<dbReference type="OrthoDB" id="10384941at2759"/>
<evidence type="ECO:0000313" key="2">
    <source>
        <dbReference type="EMBL" id="KAF9787004.1"/>
    </source>
</evidence>
<sequence>MQLLYGNTTTSTSRSTLRIGEARNSRRHDQVGPSRTRLANRHNPYATTPSQQDTEGSTRKGQRRNQREGRPRPSNKRPSAITADVAATTPSGTWEGASQDVPYLRLPESTPTPPSPGHATPKPECAPAYTSTTVLLPPPTTSRLVARDTPLDEFGLYSFLEYEDNYGSSFFDSFDLSCSASYPEQTTAHGAEEEEQILPTISRASTPFPEPARRSAGKINLSSLHHRVMRSKGYVPDVSLDQLDGVVRERILRQADRLMFEYQAQSREQRKWRGYREPEDDGLLKRSKKKVRFNPCSTEGRNRKKRSVGSSVDELVHKVIRFQLST</sequence>
<evidence type="ECO:0000313" key="3">
    <source>
        <dbReference type="Proteomes" id="UP000736335"/>
    </source>
</evidence>
<reference evidence="2" key="1">
    <citation type="journal article" date="2020" name="Nat. Commun.">
        <title>Large-scale genome sequencing of mycorrhizal fungi provides insights into the early evolution of symbiotic traits.</title>
        <authorList>
            <person name="Miyauchi S."/>
            <person name="Kiss E."/>
            <person name="Kuo A."/>
            <person name="Drula E."/>
            <person name="Kohler A."/>
            <person name="Sanchez-Garcia M."/>
            <person name="Morin E."/>
            <person name="Andreopoulos B."/>
            <person name="Barry K.W."/>
            <person name="Bonito G."/>
            <person name="Buee M."/>
            <person name="Carver A."/>
            <person name="Chen C."/>
            <person name="Cichocki N."/>
            <person name="Clum A."/>
            <person name="Culley D."/>
            <person name="Crous P.W."/>
            <person name="Fauchery L."/>
            <person name="Girlanda M."/>
            <person name="Hayes R.D."/>
            <person name="Keri Z."/>
            <person name="LaButti K."/>
            <person name="Lipzen A."/>
            <person name="Lombard V."/>
            <person name="Magnuson J."/>
            <person name="Maillard F."/>
            <person name="Murat C."/>
            <person name="Nolan M."/>
            <person name="Ohm R.A."/>
            <person name="Pangilinan J."/>
            <person name="Pereira M.F."/>
            <person name="Perotto S."/>
            <person name="Peter M."/>
            <person name="Pfister S."/>
            <person name="Riley R."/>
            <person name="Sitrit Y."/>
            <person name="Stielow J.B."/>
            <person name="Szollosi G."/>
            <person name="Zifcakova L."/>
            <person name="Stursova M."/>
            <person name="Spatafora J.W."/>
            <person name="Tedersoo L."/>
            <person name="Vaario L.M."/>
            <person name="Yamada A."/>
            <person name="Yan M."/>
            <person name="Wang P."/>
            <person name="Xu J."/>
            <person name="Bruns T."/>
            <person name="Baldrian P."/>
            <person name="Vilgalys R."/>
            <person name="Dunand C."/>
            <person name="Henrissat B."/>
            <person name="Grigoriev I.V."/>
            <person name="Hibbett D."/>
            <person name="Nagy L.G."/>
            <person name="Martin F.M."/>
        </authorList>
    </citation>
    <scope>NUCLEOTIDE SEQUENCE</scope>
    <source>
        <strain evidence="2">UH-Tt-Lm1</strain>
    </source>
</reference>
<name>A0A9P6L8Q4_9AGAM</name>
<feature type="region of interest" description="Disordered" evidence="1">
    <location>
        <begin position="1"/>
        <end position="122"/>
    </location>
</feature>
<organism evidence="2 3">
    <name type="scientific">Thelephora terrestris</name>
    <dbReference type="NCBI Taxonomy" id="56493"/>
    <lineage>
        <taxon>Eukaryota</taxon>
        <taxon>Fungi</taxon>
        <taxon>Dikarya</taxon>
        <taxon>Basidiomycota</taxon>
        <taxon>Agaricomycotina</taxon>
        <taxon>Agaricomycetes</taxon>
        <taxon>Thelephorales</taxon>
        <taxon>Thelephoraceae</taxon>
        <taxon>Thelephora</taxon>
    </lineage>
</organism>
<reference evidence="2" key="2">
    <citation type="submission" date="2020-11" db="EMBL/GenBank/DDBJ databases">
        <authorList>
            <consortium name="DOE Joint Genome Institute"/>
            <person name="Kuo A."/>
            <person name="Miyauchi S."/>
            <person name="Kiss E."/>
            <person name="Drula E."/>
            <person name="Kohler A."/>
            <person name="Sanchez-Garcia M."/>
            <person name="Andreopoulos B."/>
            <person name="Barry K.W."/>
            <person name="Bonito G."/>
            <person name="Buee M."/>
            <person name="Carver A."/>
            <person name="Chen C."/>
            <person name="Cichocki N."/>
            <person name="Clum A."/>
            <person name="Culley D."/>
            <person name="Crous P.W."/>
            <person name="Fauchery L."/>
            <person name="Girlanda M."/>
            <person name="Hayes R."/>
            <person name="Keri Z."/>
            <person name="Labutti K."/>
            <person name="Lipzen A."/>
            <person name="Lombard V."/>
            <person name="Magnuson J."/>
            <person name="Maillard F."/>
            <person name="Morin E."/>
            <person name="Murat C."/>
            <person name="Nolan M."/>
            <person name="Ohm R."/>
            <person name="Pangilinan J."/>
            <person name="Pereira M."/>
            <person name="Perotto S."/>
            <person name="Peter M."/>
            <person name="Riley R."/>
            <person name="Sitrit Y."/>
            <person name="Stielow B."/>
            <person name="Szollosi G."/>
            <person name="Zifcakova L."/>
            <person name="Stursova M."/>
            <person name="Spatafora J.W."/>
            <person name="Tedersoo L."/>
            <person name="Vaario L.-M."/>
            <person name="Yamada A."/>
            <person name="Yan M."/>
            <person name="Wang P."/>
            <person name="Xu J."/>
            <person name="Bruns T."/>
            <person name="Baldrian P."/>
            <person name="Vilgalys R."/>
            <person name="Henrissat B."/>
            <person name="Grigoriev I.V."/>
            <person name="Hibbett D."/>
            <person name="Nagy L.G."/>
            <person name="Martin F.M."/>
        </authorList>
    </citation>
    <scope>NUCLEOTIDE SEQUENCE</scope>
    <source>
        <strain evidence="2">UH-Tt-Lm1</strain>
    </source>
</reference>
<feature type="compositionally biased region" description="Polar residues" evidence="1">
    <location>
        <begin position="45"/>
        <end position="55"/>
    </location>
</feature>
<dbReference type="AlphaFoldDB" id="A0A9P6L8Q4"/>
<gene>
    <name evidence="2" type="ORF">BJ322DRAFT_692773</name>
</gene>
<feature type="compositionally biased region" description="Basic and acidic residues" evidence="1">
    <location>
        <begin position="20"/>
        <end position="30"/>
    </location>
</feature>
<proteinExistence type="predicted"/>
<protein>
    <submittedName>
        <fullName evidence="2">Uncharacterized protein</fullName>
    </submittedName>
</protein>
<keyword evidence="3" id="KW-1185">Reference proteome</keyword>
<accession>A0A9P6L8Q4</accession>
<comment type="caution">
    <text evidence="2">The sequence shown here is derived from an EMBL/GenBank/DDBJ whole genome shotgun (WGS) entry which is preliminary data.</text>
</comment>
<dbReference type="Proteomes" id="UP000736335">
    <property type="component" value="Unassembled WGS sequence"/>
</dbReference>
<evidence type="ECO:0000256" key="1">
    <source>
        <dbReference type="SAM" id="MobiDB-lite"/>
    </source>
</evidence>
<feature type="region of interest" description="Disordered" evidence="1">
    <location>
        <begin position="185"/>
        <end position="216"/>
    </location>
</feature>
<dbReference type="EMBL" id="WIUZ02000005">
    <property type="protein sequence ID" value="KAF9787004.1"/>
    <property type="molecule type" value="Genomic_DNA"/>
</dbReference>